<dbReference type="SUPFAM" id="SSF101447">
    <property type="entry name" value="Formin homology 2 domain (FH2 domain)"/>
    <property type="match status" value="1"/>
</dbReference>
<keyword evidence="2 8" id="KW-0812">Transmembrane</keyword>
<feature type="transmembrane region" description="Helical" evidence="8">
    <location>
        <begin position="1664"/>
        <end position="1685"/>
    </location>
</feature>
<dbReference type="RefSeq" id="XP_009040891.1">
    <property type="nucleotide sequence ID" value="XM_009042643.1"/>
</dbReference>
<evidence type="ECO:0000259" key="10">
    <source>
        <dbReference type="PROSITE" id="PS51444"/>
    </source>
</evidence>
<organism evidence="12">
    <name type="scientific">Aureococcus anophagefferens</name>
    <name type="common">Harmful bloom alga</name>
    <dbReference type="NCBI Taxonomy" id="44056"/>
    <lineage>
        <taxon>Eukaryota</taxon>
        <taxon>Sar</taxon>
        <taxon>Stramenopiles</taxon>
        <taxon>Ochrophyta</taxon>
        <taxon>Pelagophyceae</taxon>
        <taxon>Pelagomonadales</taxon>
        <taxon>Pelagomonadaceae</taxon>
        <taxon>Aureococcus</taxon>
    </lineage>
</organism>
<dbReference type="PANTHER" id="PTHR46730:SF1">
    <property type="entry name" value="PLAT DOMAIN-CONTAINING PROTEIN"/>
    <property type="match status" value="1"/>
</dbReference>
<feature type="signal peptide" evidence="9">
    <location>
        <begin position="1"/>
        <end position="29"/>
    </location>
</feature>
<feature type="compositionally biased region" description="Basic and acidic residues" evidence="7">
    <location>
        <begin position="362"/>
        <end position="371"/>
    </location>
</feature>
<feature type="transmembrane region" description="Helical" evidence="8">
    <location>
        <begin position="1550"/>
        <end position="1570"/>
    </location>
</feature>
<dbReference type="eggNOG" id="KOG1922">
    <property type="taxonomic scope" value="Eukaryota"/>
</dbReference>
<dbReference type="SUPFAM" id="SSF49899">
    <property type="entry name" value="Concanavalin A-like lectins/glucanases"/>
    <property type="match status" value="1"/>
</dbReference>
<dbReference type="InterPro" id="IPR002859">
    <property type="entry name" value="PKD/REJ-like"/>
</dbReference>
<evidence type="ECO:0000256" key="7">
    <source>
        <dbReference type="SAM" id="MobiDB-lite"/>
    </source>
</evidence>
<evidence type="ECO:0000256" key="3">
    <source>
        <dbReference type="ARBA" id="ARBA00022737"/>
    </source>
</evidence>
<dbReference type="InterPro" id="IPR013320">
    <property type="entry name" value="ConA-like_dom_sf"/>
</dbReference>
<evidence type="ECO:0000256" key="4">
    <source>
        <dbReference type="ARBA" id="ARBA00022989"/>
    </source>
</evidence>
<dbReference type="InterPro" id="IPR019309">
    <property type="entry name" value="WASHC3"/>
</dbReference>
<name>F0YKF1_AURAN</name>
<dbReference type="eggNOG" id="KOG3599">
    <property type="taxonomic scope" value="Eukaryota"/>
</dbReference>
<accession>F0YKF1</accession>
<keyword evidence="6" id="KW-0175">Coiled coil</keyword>
<feature type="transmembrane region" description="Helical" evidence="8">
    <location>
        <begin position="2305"/>
        <end position="2327"/>
    </location>
</feature>
<evidence type="ECO:0000256" key="5">
    <source>
        <dbReference type="ARBA" id="ARBA00023136"/>
    </source>
</evidence>
<keyword evidence="12" id="KW-1185">Reference proteome</keyword>
<feature type="compositionally biased region" description="Pro residues" evidence="7">
    <location>
        <begin position="375"/>
        <end position="403"/>
    </location>
</feature>
<keyword evidence="4 8" id="KW-1133">Transmembrane helix</keyword>
<dbReference type="PROSITE" id="PS51444">
    <property type="entry name" value="FH2"/>
    <property type="match status" value="1"/>
</dbReference>
<comment type="subcellular location">
    <subcellularLocation>
        <location evidence="1">Membrane</location>
    </subcellularLocation>
</comment>
<dbReference type="Pfam" id="PF13385">
    <property type="entry name" value="Laminin_G_3"/>
    <property type="match status" value="1"/>
</dbReference>
<dbReference type="InterPro" id="IPR042201">
    <property type="entry name" value="FH2_Formin_sf"/>
</dbReference>
<keyword evidence="3" id="KW-0677">Repeat</keyword>
<dbReference type="OrthoDB" id="1668162at2759"/>
<feature type="region of interest" description="Disordered" evidence="7">
    <location>
        <begin position="311"/>
        <end position="467"/>
    </location>
</feature>
<evidence type="ECO:0000256" key="2">
    <source>
        <dbReference type="ARBA" id="ARBA00022692"/>
    </source>
</evidence>
<feature type="compositionally biased region" description="Low complexity" evidence="7">
    <location>
        <begin position="436"/>
        <end position="467"/>
    </location>
</feature>
<feature type="region of interest" description="Disordered" evidence="7">
    <location>
        <begin position="2128"/>
        <end position="2158"/>
    </location>
</feature>
<dbReference type="Pfam" id="PF10152">
    <property type="entry name" value="CCDC53"/>
    <property type="match status" value="2"/>
</dbReference>
<dbReference type="GO" id="GO:0005886">
    <property type="term" value="C:plasma membrane"/>
    <property type="evidence" value="ECO:0007669"/>
    <property type="project" value="TreeGrafter"/>
</dbReference>
<feature type="domain" description="FH2" evidence="10">
    <location>
        <begin position="3140"/>
        <end position="3555"/>
    </location>
</feature>
<feature type="compositionally biased region" description="Pro residues" evidence="7">
    <location>
        <begin position="333"/>
        <end position="343"/>
    </location>
</feature>
<dbReference type="EMBL" id="GL833152">
    <property type="protein sequence ID" value="EGB04333.1"/>
    <property type="molecule type" value="Genomic_DNA"/>
</dbReference>
<protein>
    <recommendedName>
        <fullName evidence="10">FH2 domain-containing protein</fullName>
    </recommendedName>
</protein>
<feature type="compositionally biased region" description="Low complexity" evidence="7">
    <location>
        <begin position="404"/>
        <end position="429"/>
    </location>
</feature>
<feature type="compositionally biased region" description="Low complexity" evidence="7">
    <location>
        <begin position="3620"/>
        <end position="3629"/>
    </location>
</feature>
<dbReference type="InterPro" id="IPR015425">
    <property type="entry name" value="FH2_Formin"/>
</dbReference>
<reference evidence="11 12" key="1">
    <citation type="journal article" date="2011" name="Proc. Natl. Acad. Sci. U.S.A.">
        <title>Niche of harmful alga Aureococcus anophagefferens revealed through ecogenomics.</title>
        <authorList>
            <person name="Gobler C.J."/>
            <person name="Berry D.L."/>
            <person name="Dyhrman S.T."/>
            <person name="Wilhelm S.W."/>
            <person name="Salamov A."/>
            <person name="Lobanov A.V."/>
            <person name="Zhang Y."/>
            <person name="Collier J.L."/>
            <person name="Wurch L.L."/>
            <person name="Kustka A.B."/>
            <person name="Dill B.D."/>
            <person name="Shah M."/>
            <person name="VerBerkmoes N.C."/>
            <person name="Kuo A."/>
            <person name="Terry A."/>
            <person name="Pangilinan J."/>
            <person name="Lindquist E.A."/>
            <person name="Lucas S."/>
            <person name="Paulsen I.T."/>
            <person name="Hattenrath-Lehmann T.K."/>
            <person name="Talmage S.C."/>
            <person name="Walker E.A."/>
            <person name="Koch F."/>
            <person name="Burson A.M."/>
            <person name="Marcoval M.A."/>
            <person name="Tang Y.Z."/>
            <person name="Lecleir G.R."/>
            <person name="Coyne K.J."/>
            <person name="Berg G.M."/>
            <person name="Bertrand E.M."/>
            <person name="Saito M.A."/>
            <person name="Gladyshev V.N."/>
            <person name="Grigoriev I.V."/>
        </authorList>
    </citation>
    <scope>NUCLEOTIDE SEQUENCE [LARGE SCALE GENOMIC DNA]</scope>
    <source>
        <strain evidence="12">CCMP 1984</strain>
    </source>
</reference>
<keyword evidence="5 8" id="KW-0472">Membrane</keyword>
<evidence type="ECO:0000313" key="11">
    <source>
        <dbReference type="EMBL" id="EGB04333.1"/>
    </source>
</evidence>
<keyword evidence="9" id="KW-0732">Signal</keyword>
<gene>
    <name evidence="11" type="ORF">AURANDRAFT_72536</name>
</gene>
<dbReference type="KEGG" id="aaf:AURANDRAFT_72536"/>
<dbReference type="GO" id="GO:0071203">
    <property type="term" value="C:WASH complex"/>
    <property type="evidence" value="ECO:0007669"/>
    <property type="project" value="InterPro"/>
</dbReference>
<evidence type="ECO:0000256" key="1">
    <source>
        <dbReference type="ARBA" id="ARBA00004370"/>
    </source>
</evidence>
<dbReference type="Gene3D" id="2.60.120.200">
    <property type="match status" value="1"/>
</dbReference>
<evidence type="ECO:0000313" key="12">
    <source>
        <dbReference type="Proteomes" id="UP000002729"/>
    </source>
</evidence>
<feature type="region of interest" description="Disordered" evidence="7">
    <location>
        <begin position="3603"/>
        <end position="3629"/>
    </location>
</feature>
<dbReference type="PANTHER" id="PTHR46730">
    <property type="entry name" value="POLYCYSTIN-1"/>
    <property type="match status" value="1"/>
</dbReference>
<feature type="transmembrane region" description="Helical" evidence="8">
    <location>
        <begin position="2009"/>
        <end position="2029"/>
    </location>
</feature>
<dbReference type="InParanoid" id="F0YKF1"/>
<evidence type="ECO:0000256" key="8">
    <source>
        <dbReference type="SAM" id="Phobius"/>
    </source>
</evidence>
<dbReference type="Pfam" id="PF02010">
    <property type="entry name" value="REJ"/>
    <property type="match status" value="1"/>
</dbReference>
<sequence>MRLARRPGAARRPAAVVALLLLCAAGARAAKPPAFRILSGAPRTEADRTGNIPEDNVRALARRAPPSDRATYPWSSDVFKFGEGGLTYKTEGLKVFEADGPFCCRKARSVCFWAKKTAAETGEMHVVFQLGVHEDLKSFEVYFRDDRDDTYFGAHFGTSQLKFEVSDLELAVPVKFNDEWHHYCAILSDPGVGELALSVDGAKVKTFRDLPQFNTRPSAISVGRVLEPGDCGGGGGDQGFSRRLASEDDCVHSHFHGYIDELRLYDSALSEQDVQRDYNEGAAMPPCEASICKSVYVLFKVGDIVCHYSGTVKPGEPTLAPVTPAPTFKPSDAPTPGPTPGPTVLPGNPTAAPVTPWPSAKPSHDPTHKPTELPTEPPSPKPSPNPTAPPTAKPTEFPTPRPTLAPTAAPGSPTLAPQTAAPSAARSAPPTGPGEGEPAVAATLAPSPPDAAARTAAPKAPTAAPTPCDAAAADVAAPGVEGARFDASGGVVVVALNGPAAVAVDGARWPCDDALELAGSGDATCAWESATRLAATLGPGATVRAGDSVALRAGAVQGAGAASCSPSNGRSAATIAGPVAAVAPRAVLTPAASTVVACEGLTLDVSASTGHGGRAWASVAWTVDAAALGARAAAAAGSATLAFSPADLEAVVGETVTVTVALENFLGAAAPPKALAFAVAASPRPSVAVAGGDDVRVLAADGLHARSEAAASGCGDAAGGAGAVTSAWRVVAYVDEAGAALPFPVDVSANARDFVLEPYALRPGSRLDLAVTATRGTATNEAAATVTVGRARPVARLAGGTARTASAGDVADAAGSYDPDVAPGDRAADDLAFSWTCADDTGAAVPLADASSPVVALPTAPGVYRLSVVVEKDGRASDAAVQVVTVAADVAPVVAIDDFEGPLAPARKNRLAARVDGVDGATVSYVWTLAPYAAPSSVVAASLDGGSADATLVVGDPLRPLAAGATYVFTLTATIDGGPHAGNAAAASIAVVANRPPHGGRLAVTPATGEAATTRFALEAGGWTDADLPLVYAFSTASRLLAEGLADGRARDLLLPPGPAVALATTVADAHGAAATAATTAAVAEAGATVAALRASSDADLDATVASGEVEEAYAALVAYSGAVEAGAAPLGGACGGRGDRVEAASGAASCACDAGFHGPTCAYDDAAWAERTAYAASLLGHRDAVAALQPPSDAATRMQASSLAAIASTAALDEAASAGVLESARALAADAAARGVDDEAFAKDVADALAAAVAAAPPPRSGDGRRLQASSSLDDVAAALSSVCEALLNNAAADERPSGAANDVIDVRCSKLSPATAPGALVNASAGALALPASTDLGDGEWLEVFAYVVDAAGAYAPSTATRSRDGDRSTTIIVDVRSRTLSFGFATDSPDGRRRLRRGGFSSGGGGATLSFDDDVDGPAGLSETLYAVNVTCAGEDIVVACDGGGDDVTVPCGPDNEGTVYEATCVRQIEPGCAEYDVAAGAWVAVCAATSSAGATVCECSPEQVALWAAYDGSTAVASTTNAVFTSYYAELFAEGLTDAVWTRTTLLLYTLAALVGATVLLGVWGWDKDRRCRADATRKALDAFVDSKAKFRGSRGVSEKVSLSSIPLEVHDGLLEASMPNFMAKVHTPGSLVWDKIKQYHCVLSVVFYYDPRFSRLTRAFLALFDVVVILFAEAVTYELVFPAGVCESLEDLGDAASCEDLRSPVFRDTKICIWDAFVDPRCRLKQPGSGAYDNLVRITMVALSIAVCLPALKLAAFATRRYLARDHVWAWRPDAGGRDDDEVLFDDACARDDGPLFAALHRVLRRGDDRATRARSRTQTTAKLKRGARASAHETFDFRAALDNADVSRFERQVLRALPGTMRAVVRQRVELNDALLDLKTGRHPGMSVTERRALASNLGFLKHRLELLWGISSTGSAGWEYVFASTAYRVLSHAIKEAIAFDRDLQQVEDPATKCLLIYHFCRYENLNDDERRVLRQALNTRGTWAEEGYDFREPPVSGYVKVALLVLMVLVLAATAYFLLVFGLGRDEAVQREWWADTMLTLGLILVIFEPARIAVCHCSVPMLIGDKMEHYRDPVRLRLPYRNAAPSTASELISAQHLAAFEDVGLPVPTVLRVAEKAWATRDDGSDDDDDFVDPLARSNRRRRAAEAPEPTRLRRCGAWAATAGHRVVRAVKSRSLDVARFEAGAPTEVETVVWRVAQNAGDLGNPSTVDPHHAAYNRAYRALSPRWAPAYVAQLRAGLEWRPSAAYRSTIASWAAFSLMHDDVQEMVIEEAFMGLVLGASYGVDQVADSLGEVSSYAAVGLAFVAVLVPLAAALGLLSRRHGARAEAAKSARSGDAGLAALDDADSDVELDDDAVLGRRALPPTRVMVCERIGDDRFRRLFRRRSLKRLVRRKLGRASVWDGATATENDGALLLETDGGDQVELVYGPDTRASKKRYGDRACALLLANCRIFDDRSERKLDVAFDCNDDEARDEWADRFDYLLGTAARGKHATYAAQAKAVQLVARTVVVDPRRFRRDASKVRKWRRTLEAVARDVRRRRGRARRRWAVALAGVAGKIRDRRLEDRGYTSRELAAVPGELRRLSLEAKRANATAILARDGLLRHLAKTVEHVVKRPHLSMADAVDLLLAGNCVRMLLALPGVLRAVLRKKVERKSLEAFLYLSATSRVPLFTSAALEIMAALYLSRGAARDAVDGVLLRVDRGATWGGPGLGFADLPEKPDAPGFDDVPRYGSLLHLLDGAELDDVRLSALSLCSALVADGSDRADALWKHALLFRAANGVLEAAPEDLAKAETCAPTDPAASAPALCGARDALLEETAAARDDAGARAVLAGQLERFLDVWESRCLDDADDVYALPAGNGERVELLAERAKRRALLVGTEKAEALLASVGDDFAGLVRLLPEGDARAVVSDDDSSDDDEAAKAPVARVDVTAACLAKYTPNLVYGRVADKKTRAELEAEAEERRLAKLDEKRKNEEAEAYIKEQRLKQAREAAAAAAPRPRPGLLSQASMRAIEVVGAARAEAAVSGDVDGVPPADPALEKFHKMLKMHVPQGAVEAKMRAEGLDPDALKYEKYRSMLRMHVPRGAVEAKMRADGLDPAGLFGAPKAAKAAPKADPATASMKRRFETPLGCARAPRAKLRNLWWDFIDDDAVGFWAEDARKRRGKHPKWLDGAALDDLERVYGDAKAEKAPSAKEAAAAKQAAAGTKKRSVVAEVLGPRRGLELNILHGSLKVEPEAVAAALKHLDAAALADKADVLHGLFESDETVAAMTAAMRPFLVEGADRSKLDAASRTYAAVLGAVARAPAKVHCLRLASRLDGRVDALDAALDTLRDAADEVKRSPAWRAVLEFVLAVNNFANDGTPRGWKQALRVSSLRKLKNAKTAPMADLGDAAPGNLLRFVAKHVDVGEALEAELATARAAALATPLSDLRADVAALEADAAAAAREADALLDDGETTAEARARATADAARRAVDALQDKLAATSSACALLLRGFGEDPAKVPAEAFFGDVAAFLDDFKREADDVRAALAGGRRPARRRAPRAAKRGSEEQTFLAGIRHSLKRAGAIRTLAAADSDDEFDAATAANRRRSMLRRAISGGGDSDDEGDSESSGFSDGDF</sequence>
<proteinExistence type="predicted"/>
<evidence type="ECO:0000256" key="9">
    <source>
        <dbReference type="SAM" id="SignalP"/>
    </source>
</evidence>
<dbReference type="SMART" id="SM00498">
    <property type="entry name" value="FH2"/>
    <property type="match status" value="1"/>
</dbReference>
<feature type="transmembrane region" description="Helical" evidence="8">
    <location>
        <begin position="1740"/>
        <end position="1761"/>
    </location>
</feature>
<feature type="chain" id="PRO_5003264688" description="FH2 domain-containing protein" evidence="9">
    <location>
        <begin position="30"/>
        <end position="3629"/>
    </location>
</feature>
<dbReference type="GO" id="GO:0006816">
    <property type="term" value="P:calcium ion transport"/>
    <property type="evidence" value="ECO:0007669"/>
    <property type="project" value="TreeGrafter"/>
</dbReference>
<feature type="coiled-coil region" evidence="6">
    <location>
        <begin position="2962"/>
        <end position="3003"/>
    </location>
</feature>
<evidence type="ECO:0000256" key="6">
    <source>
        <dbReference type="SAM" id="Coils"/>
    </source>
</evidence>
<dbReference type="Pfam" id="PF02181">
    <property type="entry name" value="FH2"/>
    <property type="match status" value="1"/>
</dbReference>
<dbReference type="Gene3D" id="1.20.58.2220">
    <property type="entry name" value="Formin, FH2 domain"/>
    <property type="match status" value="1"/>
</dbReference>
<feature type="transmembrane region" description="Helical" evidence="8">
    <location>
        <begin position="2049"/>
        <end position="2072"/>
    </location>
</feature>
<dbReference type="GeneID" id="20228755"/>
<dbReference type="Proteomes" id="UP000002729">
    <property type="component" value="Unassembled WGS sequence"/>
</dbReference>
<feature type="coiled-coil region" evidence="6">
    <location>
        <begin position="3438"/>
        <end position="3498"/>
    </location>
</feature>
<dbReference type="GO" id="GO:0005261">
    <property type="term" value="F:monoatomic cation channel activity"/>
    <property type="evidence" value="ECO:0007669"/>
    <property type="project" value="TreeGrafter"/>
</dbReference>